<protein>
    <recommendedName>
        <fullName evidence="4">Adenosylcobinamide-GDP ribazoletransferase</fullName>
    </recommendedName>
</protein>
<dbReference type="EMBL" id="CP039704">
    <property type="protein sequence ID" value="QCI80420.1"/>
    <property type="molecule type" value="Genomic_DNA"/>
</dbReference>
<feature type="transmembrane region" description="Helical" evidence="1">
    <location>
        <begin position="62"/>
        <end position="89"/>
    </location>
</feature>
<evidence type="ECO:0000313" key="3">
    <source>
        <dbReference type="Proteomes" id="UP000298714"/>
    </source>
</evidence>
<proteinExistence type="predicted"/>
<reference evidence="3" key="1">
    <citation type="submission" date="2019-04" db="EMBL/GenBank/DDBJ databases">
        <title>Complete genome sequence of Sphingomonas sp. W1-2-3.</title>
        <authorList>
            <person name="Im W.T."/>
        </authorList>
    </citation>
    <scope>NUCLEOTIDE SEQUENCE [LARGE SCALE GENOMIC DNA]</scope>
    <source>
        <strain evidence="3">W1-2-3</strain>
    </source>
</reference>
<keyword evidence="3" id="KW-1185">Reference proteome</keyword>
<evidence type="ECO:0000256" key="1">
    <source>
        <dbReference type="SAM" id="Phobius"/>
    </source>
</evidence>
<dbReference type="AlphaFoldDB" id="A0A4D7C846"/>
<feature type="transmembrane region" description="Helical" evidence="1">
    <location>
        <begin position="101"/>
        <end position="124"/>
    </location>
</feature>
<evidence type="ECO:0000313" key="2">
    <source>
        <dbReference type="EMBL" id="QCI80420.1"/>
    </source>
</evidence>
<dbReference type="RefSeq" id="WP_222873315.1">
    <property type="nucleotide sequence ID" value="NZ_CP039704.1"/>
</dbReference>
<keyword evidence="1" id="KW-0472">Membrane</keyword>
<organism evidence="2 3">
    <name type="scientific">Hankyongella ginsenosidimutans</name>
    <dbReference type="NCBI Taxonomy" id="1763828"/>
    <lineage>
        <taxon>Bacteria</taxon>
        <taxon>Pseudomonadati</taxon>
        <taxon>Pseudomonadota</taxon>
        <taxon>Alphaproteobacteria</taxon>
        <taxon>Sphingomonadales</taxon>
        <taxon>Sphingomonadaceae</taxon>
        <taxon>Hankyongella</taxon>
    </lineage>
</organism>
<dbReference type="Proteomes" id="UP000298714">
    <property type="component" value="Chromosome"/>
</dbReference>
<accession>A0A4D7C846</accession>
<evidence type="ECO:0008006" key="4">
    <source>
        <dbReference type="Google" id="ProtNLM"/>
    </source>
</evidence>
<keyword evidence="1" id="KW-0812">Transmembrane</keyword>
<sequence length="125" mass="13576">MVVAQYALFELIALNQKVWWLPLIMAWAHFGPIMWMSSLKPLSTGGGEHTGPTADWPTAGRWMILLMLPCIAEPAMLLAPAAIICWRYYLKTVHGGHDAELVSAGIVVTETATLAAVTFAAVLIS</sequence>
<name>A0A4D7C846_9SPHN</name>
<gene>
    <name evidence="2" type="ORF">E6W36_15550</name>
</gene>
<dbReference type="KEGG" id="hgn:E6W36_15550"/>
<keyword evidence="1" id="KW-1133">Transmembrane helix</keyword>